<evidence type="ECO:0000313" key="2">
    <source>
        <dbReference type="Proteomes" id="UP000515126"/>
    </source>
</evidence>
<evidence type="ECO:0000256" key="1">
    <source>
        <dbReference type="SAM" id="MobiDB-lite"/>
    </source>
</evidence>
<keyword evidence="2" id="KW-1185">Reference proteome</keyword>
<dbReference type="KEGG" id="mcal:115030379"/>
<accession>A0A6P7QMG6</accession>
<dbReference type="Proteomes" id="UP000515126">
    <property type="component" value="Chromosome 2"/>
</dbReference>
<evidence type="ECO:0000313" key="3">
    <source>
        <dbReference type="RefSeq" id="XP_029330203.1"/>
    </source>
</evidence>
<feature type="compositionally biased region" description="Basic and acidic residues" evidence="1">
    <location>
        <begin position="258"/>
        <end position="268"/>
    </location>
</feature>
<reference evidence="3" key="1">
    <citation type="submission" date="2025-08" db="UniProtKB">
        <authorList>
            <consortium name="RefSeq"/>
        </authorList>
    </citation>
    <scope>IDENTIFICATION</scope>
</reference>
<feature type="compositionally biased region" description="Low complexity" evidence="1">
    <location>
        <begin position="58"/>
        <end position="74"/>
    </location>
</feature>
<dbReference type="AlphaFoldDB" id="A0A6P7QMG6"/>
<name>A0A6P7QMG6_MUSCR</name>
<feature type="region of interest" description="Disordered" evidence="1">
    <location>
        <begin position="343"/>
        <end position="371"/>
    </location>
</feature>
<dbReference type="GeneID" id="115030379"/>
<proteinExistence type="predicted"/>
<gene>
    <name evidence="3" type="primary">LOC115030379</name>
</gene>
<feature type="region of interest" description="Disordered" evidence="1">
    <location>
        <begin position="153"/>
        <end position="268"/>
    </location>
</feature>
<feature type="region of interest" description="Disordered" evidence="1">
    <location>
        <begin position="34"/>
        <end position="90"/>
    </location>
</feature>
<protein>
    <submittedName>
        <fullName evidence="3">Uncharacterized protein LOC115030379</fullName>
    </submittedName>
</protein>
<organism evidence="2 3">
    <name type="scientific">Mus caroli</name>
    <name type="common">Ryukyu mouse</name>
    <name type="synonym">Ricefield mouse</name>
    <dbReference type="NCBI Taxonomy" id="10089"/>
    <lineage>
        <taxon>Eukaryota</taxon>
        <taxon>Metazoa</taxon>
        <taxon>Chordata</taxon>
        <taxon>Craniata</taxon>
        <taxon>Vertebrata</taxon>
        <taxon>Euteleostomi</taxon>
        <taxon>Mammalia</taxon>
        <taxon>Eutheria</taxon>
        <taxon>Euarchontoglires</taxon>
        <taxon>Glires</taxon>
        <taxon>Rodentia</taxon>
        <taxon>Myomorpha</taxon>
        <taxon>Muroidea</taxon>
        <taxon>Muridae</taxon>
        <taxon>Murinae</taxon>
        <taxon>Mus</taxon>
        <taxon>Mus</taxon>
    </lineage>
</organism>
<dbReference type="RefSeq" id="XP_029330203.1">
    <property type="nucleotide sequence ID" value="XM_029474343.1"/>
</dbReference>
<sequence>MKDWSKTICRKPLQTPSSTDLALFISPALKFKGDRFPWQTRRRPTTPQQTNKKPAPTRAGVGSAASVAAAARAAGDSGRPWQPALRPGPRPQGDGCFPWPAAGMGGEACGRGWDAAPLPLRLPGMLRKSHGPGNSQLPATAPHPRARLALPAGHLKQRGKRRPAGPGRPPLAFVPRPPSLHTRGRGLRGPALQPQAVRGAATQRRTRVKGRLPGSAATCPGQPRALGAAGGRGAGRRPPHSSLAGPAGAPRSRARDRRARDWPGRRARELLPGGGLLAPSFWIHLLLPHLLPLPSRGTLRGEEFSVCSHPAPGAKLQEEDGPGQGWCSPGPLQPGYPLALLSPHPDAGHTTPAASRAPLRERAHPSSCLPDRSWETAVPFLQRVGREATGCGPSR</sequence>